<sequence>MKSNQNKDNFTVFLSFSILLHLLLLYFFLFGMPSLFEKLPEEHTITFEMLPVSDKPNIITQTKQKEAPIENKDAKKSEQSKPKEEEPQQDLPKEEKAKEPEAKTIEEKPKIEEKKPIEEPKPEEAKEALPEKKEEVKEEKPKEEEKKQAEEKKKPEEKKEEAVVKKSEEKPKEVKKKEPKTDELDSLLKNLEQSSEGDNVKSNKHQRSKKVDNAKETKGVYTDGLPLSDSETSLIKRQIERHWSNVPAGVRGNNKVKVIISITLDKAGNVEQAKVKERICPNIPASICEALADNAIRAVWQASPIENLDPTRFNHWKEINFSFDPSKL</sequence>
<organism evidence="3 4">
    <name type="scientific">Rickettsia helvetica</name>
    <dbReference type="NCBI Taxonomy" id="35789"/>
    <lineage>
        <taxon>Bacteria</taxon>
        <taxon>Pseudomonadati</taxon>
        <taxon>Pseudomonadota</taxon>
        <taxon>Alphaproteobacteria</taxon>
        <taxon>Rickettsiales</taxon>
        <taxon>Rickettsiaceae</taxon>
        <taxon>Rickettsieae</taxon>
        <taxon>Rickettsia</taxon>
        <taxon>spotted fever group</taxon>
    </lineage>
</organism>
<dbReference type="SUPFAM" id="SSF74653">
    <property type="entry name" value="TolA/TonB C-terminal domain"/>
    <property type="match status" value="1"/>
</dbReference>
<dbReference type="Gene3D" id="3.30.1150.10">
    <property type="match status" value="1"/>
</dbReference>
<gene>
    <name evidence="3" type="primary">tolA</name>
    <name evidence="3" type="ORF">OB144RH_05095</name>
</gene>
<keyword evidence="2" id="KW-0812">Transmembrane</keyword>
<keyword evidence="4" id="KW-1185">Reference proteome</keyword>
<evidence type="ECO:0000256" key="2">
    <source>
        <dbReference type="SAM" id="Phobius"/>
    </source>
</evidence>
<evidence type="ECO:0000313" key="4">
    <source>
        <dbReference type="Proteomes" id="UP001642485"/>
    </source>
</evidence>
<accession>A0ABM9NCW5</accession>
<proteinExistence type="predicted"/>
<name>A0ABM9NCW5_RICHE</name>
<keyword evidence="2" id="KW-0472">Membrane</keyword>
<feature type="transmembrane region" description="Helical" evidence="2">
    <location>
        <begin position="12"/>
        <end position="36"/>
    </location>
</feature>
<evidence type="ECO:0000313" key="3">
    <source>
        <dbReference type="EMBL" id="CAK9121146.1"/>
    </source>
</evidence>
<dbReference type="RefSeq" id="WP_010423432.1">
    <property type="nucleotide sequence ID" value="NZ_OY974080.1"/>
</dbReference>
<feature type="compositionally biased region" description="Basic and acidic residues" evidence="1">
    <location>
        <begin position="63"/>
        <end position="183"/>
    </location>
</feature>
<feature type="region of interest" description="Disordered" evidence="1">
    <location>
        <begin position="58"/>
        <end position="216"/>
    </location>
</feature>
<keyword evidence="2" id="KW-1133">Transmembrane helix</keyword>
<reference evidence="3 4" key="1">
    <citation type="submission" date="2024-02" db="EMBL/GenBank/DDBJ databases">
        <authorList>
            <person name="Nijsse B."/>
            <person name="Sprong H."/>
        </authorList>
    </citation>
    <scope>NUCLEOTIDE SEQUENCE [LARGE SCALE GENOMIC DNA]</scope>
    <source>
        <strain evidence="3">OB144</strain>
    </source>
</reference>
<evidence type="ECO:0000256" key="1">
    <source>
        <dbReference type="SAM" id="MobiDB-lite"/>
    </source>
</evidence>
<dbReference type="Proteomes" id="UP001642485">
    <property type="component" value="Chromosome"/>
</dbReference>
<protein>
    <submittedName>
        <fullName evidence="3">TolA</fullName>
    </submittedName>
</protein>
<dbReference type="EMBL" id="OZ018776">
    <property type="protein sequence ID" value="CAK9121146.1"/>
    <property type="molecule type" value="Genomic_DNA"/>
</dbReference>